<dbReference type="GO" id="GO:0005886">
    <property type="term" value="C:plasma membrane"/>
    <property type="evidence" value="ECO:0007669"/>
    <property type="project" value="UniProtKB-SubCell"/>
</dbReference>
<keyword evidence="7" id="KW-0675">Receptor</keyword>
<evidence type="ECO:0000313" key="11">
    <source>
        <dbReference type="Ensembl" id="ENSMNEP00000043263.1"/>
    </source>
</evidence>
<evidence type="ECO:0000259" key="10">
    <source>
        <dbReference type="PROSITE" id="PS50262"/>
    </source>
</evidence>
<dbReference type="PANTHER" id="PTHR24249">
    <property type="entry name" value="HISTAMINE RECEPTOR-RELATED G-PROTEIN COUPLED RECEPTOR"/>
    <property type="match status" value="1"/>
</dbReference>
<sequence>MVNNFSQAEPVELCPENVNGSCIKTPYSPGPRAILYAVLGFGAVLAVFGNLLVMIVILHFKQLHTPTNFLIVSTVRSVESCWYFGDSYCKLRTFSGICIVLSWFFSVTYSFSIFYTGANEEGFKELVVALTCVRGCQAPLNQNWVLLCFLLFFIPTVAMVFIYSKTFLVAKHQARKIESTTSQAQSSSGRKAARTLGIAMAAFLVSWLPYVIDAVIDAYMNFITPPYVYEILVWCVYYNSAKNLLIYAFFYPWFWKAIKLIVSGKVLRSDSSTTNLFSEEVETD</sequence>
<dbReference type="GO" id="GO:0007189">
    <property type="term" value="P:adenylate cyclase-activating G protein-coupled receptor signaling pathway"/>
    <property type="evidence" value="ECO:0007669"/>
    <property type="project" value="Ensembl"/>
</dbReference>
<evidence type="ECO:0000256" key="7">
    <source>
        <dbReference type="ARBA" id="ARBA00023170"/>
    </source>
</evidence>
<dbReference type="GeneTree" id="ENSGT00940000162919"/>
<keyword evidence="12" id="KW-1185">Reference proteome</keyword>
<keyword evidence="8" id="KW-0807">Transducer</keyword>
<evidence type="ECO:0000256" key="9">
    <source>
        <dbReference type="SAM" id="Phobius"/>
    </source>
</evidence>
<comment type="subcellular location">
    <subcellularLocation>
        <location evidence="1">Cell membrane</location>
        <topology evidence="1">Multi-pass membrane protein</topology>
    </subcellularLocation>
</comment>
<dbReference type="Pfam" id="PF00001">
    <property type="entry name" value="7tm_1"/>
    <property type="match status" value="1"/>
</dbReference>
<name>A0A2K6E530_MACNE</name>
<evidence type="ECO:0000256" key="3">
    <source>
        <dbReference type="ARBA" id="ARBA00022692"/>
    </source>
</evidence>
<keyword evidence="5" id="KW-0297">G-protein coupled receptor</keyword>
<feature type="transmembrane region" description="Helical" evidence="9">
    <location>
        <begin position="192"/>
        <end position="211"/>
    </location>
</feature>
<dbReference type="InterPro" id="IPR000276">
    <property type="entry name" value="GPCR_Rhodpsn"/>
</dbReference>
<dbReference type="OMA" id="TCVRGCQ"/>
<feature type="transmembrane region" description="Helical" evidence="9">
    <location>
        <begin position="34"/>
        <end position="60"/>
    </location>
</feature>
<evidence type="ECO:0000313" key="12">
    <source>
        <dbReference type="Proteomes" id="UP000233120"/>
    </source>
</evidence>
<evidence type="ECO:0000256" key="2">
    <source>
        <dbReference type="ARBA" id="ARBA00022475"/>
    </source>
</evidence>
<dbReference type="STRING" id="9545.ENSMNEP00000043263"/>
<organism evidence="11 12">
    <name type="scientific">Macaca nemestrina</name>
    <name type="common">Pig-tailed macaque</name>
    <dbReference type="NCBI Taxonomy" id="9545"/>
    <lineage>
        <taxon>Eukaryota</taxon>
        <taxon>Metazoa</taxon>
        <taxon>Chordata</taxon>
        <taxon>Craniata</taxon>
        <taxon>Vertebrata</taxon>
        <taxon>Euteleostomi</taxon>
        <taxon>Mammalia</taxon>
        <taxon>Eutheria</taxon>
        <taxon>Euarchontoglires</taxon>
        <taxon>Primates</taxon>
        <taxon>Haplorrhini</taxon>
        <taxon>Catarrhini</taxon>
        <taxon>Cercopithecidae</taxon>
        <taxon>Cercopithecinae</taxon>
        <taxon>Macaca</taxon>
    </lineage>
</organism>
<keyword evidence="3 9" id="KW-0812">Transmembrane</keyword>
<dbReference type="Ensembl" id="ENSMNET00000067770.1">
    <property type="protein sequence ID" value="ENSMNEP00000043263.1"/>
    <property type="gene ID" value="ENSMNEG00000044319.1"/>
</dbReference>
<dbReference type="PRINTS" id="PR00237">
    <property type="entry name" value="GPCRRHODOPSN"/>
</dbReference>
<keyword evidence="4 9" id="KW-1133">Transmembrane helix</keyword>
<dbReference type="PROSITE" id="PS50262">
    <property type="entry name" value="G_PROTEIN_RECEP_F1_2"/>
    <property type="match status" value="1"/>
</dbReference>
<dbReference type="FunFam" id="1.20.1070.10:FF:000866">
    <property type="entry name" value="Uncharacterized protein"/>
    <property type="match status" value="1"/>
</dbReference>
<dbReference type="GO" id="GO:0001594">
    <property type="term" value="F:trace-amine receptor activity"/>
    <property type="evidence" value="ECO:0007669"/>
    <property type="project" value="Ensembl"/>
</dbReference>
<dbReference type="InterPro" id="IPR050569">
    <property type="entry name" value="TAAR"/>
</dbReference>
<feature type="transmembrane region" description="Helical" evidence="9">
    <location>
        <begin position="144"/>
        <end position="163"/>
    </location>
</feature>
<evidence type="ECO:0000256" key="1">
    <source>
        <dbReference type="ARBA" id="ARBA00004651"/>
    </source>
</evidence>
<feature type="transmembrane region" description="Helical" evidence="9">
    <location>
        <begin position="231"/>
        <end position="255"/>
    </location>
</feature>
<feature type="transmembrane region" description="Helical" evidence="9">
    <location>
        <begin position="94"/>
        <end position="115"/>
    </location>
</feature>
<evidence type="ECO:0000256" key="5">
    <source>
        <dbReference type="ARBA" id="ARBA00023040"/>
    </source>
</evidence>
<evidence type="ECO:0000256" key="6">
    <source>
        <dbReference type="ARBA" id="ARBA00023136"/>
    </source>
</evidence>
<reference evidence="11" key="1">
    <citation type="submission" date="2025-08" db="UniProtKB">
        <authorList>
            <consortium name="Ensembl"/>
        </authorList>
    </citation>
    <scope>IDENTIFICATION</scope>
</reference>
<dbReference type="Gene3D" id="1.20.1070.10">
    <property type="entry name" value="Rhodopsin 7-helix transmembrane proteins"/>
    <property type="match status" value="2"/>
</dbReference>
<feature type="domain" description="G-protein coupled receptors family 1 profile" evidence="10">
    <location>
        <begin position="51"/>
        <end position="247"/>
    </location>
</feature>
<dbReference type="PANTHER" id="PTHR24249:SF79">
    <property type="entry name" value="TRACE AMINE-ASSOCIATED RECEPTOR 9"/>
    <property type="match status" value="1"/>
</dbReference>
<keyword evidence="6 9" id="KW-0472">Membrane</keyword>
<gene>
    <name evidence="11" type="primary">TAAR9</name>
</gene>
<proteinExistence type="predicted"/>
<protein>
    <submittedName>
        <fullName evidence="11">Trace amine associated receptor 9</fullName>
    </submittedName>
</protein>
<keyword evidence="2" id="KW-1003">Cell membrane</keyword>
<evidence type="ECO:0000256" key="8">
    <source>
        <dbReference type="ARBA" id="ARBA00023224"/>
    </source>
</evidence>
<reference evidence="11" key="2">
    <citation type="submission" date="2025-09" db="UniProtKB">
        <authorList>
            <consortium name="Ensembl"/>
        </authorList>
    </citation>
    <scope>IDENTIFICATION</scope>
</reference>
<dbReference type="Proteomes" id="UP000233120">
    <property type="component" value="Unassembled WGS sequence"/>
</dbReference>
<dbReference type="AlphaFoldDB" id="A0A2K6E530"/>
<dbReference type="InterPro" id="IPR017452">
    <property type="entry name" value="GPCR_Rhodpsn_7TM"/>
</dbReference>
<evidence type="ECO:0000256" key="4">
    <source>
        <dbReference type="ARBA" id="ARBA00022989"/>
    </source>
</evidence>
<dbReference type="SUPFAM" id="SSF81321">
    <property type="entry name" value="Family A G protein-coupled receptor-like"/>
    <property type="match status" value="1"/>
</dbReference>
<accession>A0A2K6E530</accession>